<proteinExistence type="predicted"/>
<dbReference type="Pfam" id="PF20568">
    <property type="entry name" value="DUF6777"/>
    <property type="match status" value="1"/>
</dbReference>
<evidence type="ECO:0000313" key="3">
    <source>
        <dbReference type="EMBL" id="MFC5896113.1"/>
    </source>
</evidence>
<dbReference type="Proteomes" id="UP001596241">
    <property type="component" value="Unassembled WGS sequence"/>
</dbReference>
<dbReference type="InterPro" id="IPR046704">
    <property type="entry name" value="DUF6777"/>
</dbReference>
<reference evidence="4" key="1">
    <citation type="journal article" date="2019" name="Int. J. Syst. Evol. Microbiol.">
        <title>The Global Catalogue of Microorganisms (GCM) 10K type strain sequencing project: providing services to taxonomists for standard genome sequencing and annotation.</title>
        <authorList>
            <consortium name="The Broad Institute Genomics Platform"/>
            <consortium name="The Broad Institute Genome Sequencing Center for Infectious Disease"/>
            <person name="Wu L."/>
            <person name="Ma J."/>
        </authorList>
    </citation>
    <scope>NUCLEOTIDE SEQUENCE [LARGE SCALE GENOMIC DNA]</scope>
    <source>
        <strain evidence="4">CGMCC 1.15809</strain>
    </source>
</reference>
<feature type="region of interest" description="Disordered" evidence="1">
    <location>
        <begin position="1"/>
        <end position="49"/>
    </location>
</feature>
<comment type="caution">
    <text evidence="3">The sequence shown here is derived from an EMBL/GenBank/DDBJ whole genome shotgun (WGS) entry which is preliminary data.</text>
</comment>
<keyword evidence="4" id="KW-1185">Reference proteome</keyword>
<name>A0ABW1FRE6_9ACTN</name>
<dbReference type="EMBL" id="JBHSPW010000013">
    <property type="protein sequence ID" value="MFC5896113.1"/>
    <property type="molecule type" value="Genomic_DNA"/>
</dbReference>
<dbReference type="RefSeq" id="WP_345085690.1">
    <property type="nucleotide sequence ID" value="NZ_BAAAWG010000009.1"/>
</dbReference>
<feature type="domain" description="DUF6777" evidence="2">
    <location>
        <begin position="133"/>
        <end position="294"/>
    </location>
</feature>
<organism evidence="3 4">
    <name type="scientific">Streptomyces ramulosus</name>
    <dbReference type="NCBI Taxonomy" id="47762"/>
    <lineage>
        <taxon>Bacteria</taxon>
        <taxon>Bacillati</taxon>
        <taxon>Actinomycetota</taxon>
        <taxon>Actinomycetes</taxon>
        <taxon>Kitasatosporales</taxon>
        <taxon>Streptomycetaceae</taxon>
        <taxon>Streptomyces</taxon>
    </lineage>
</organism>
<sequence>MTTTPPPPDNGPPDPDGAAQRPGEPAGRTPAGHPPEGHPAAVGRPVRPTGRAPWWHRTARLALPAGILAAGLLLSGFLTHPYQGAPAAAEARTGLLPLPLHDPGPDPFTGSVAHRTGPPAPHAAPRRPQSVRDLPGSLHGLYGGRRSTASCDREQLIRYLSADRARTAAFADTEGIEDSSVPQAVRALTPVELRYDTRITAHGFRDGEATDYQAVMQAGTAVLVDGHGVPRVRCAGGNPLTPPVELKKAPPAEGPAWPGYDPERTIAVRQTSAEVTDFVLVDPTTGRQFVRPAGTTGDADRTAP</sequence>
<evidence type="ECO:0000256" key="1">
    <source>
        <dbReference type="SAM" id="MobiDB-lite"/>
    </source>
</evidence>
<gene>
    <name evidence="3" type="ORF">ACFP3M_25290</name>
</gene>
<evidence type="ECO:0000313" key="4">
    <source>
        <dbReference type="Proteomes" id="UP001596241"/>
    </source>
</evidence>
<protein>
    <submittedName>
        <fullName evidence="3">DUF6777 domain-containing protein</fullName>
    </submittedName>
</protein>
<evidence type="ECO:0000259" key="2">
    <source>
        <dbReference type="Pfam" id="PF20568"/>
    </source>
</evidence>
<feature type="region of interest" description="Disordered" evidence="1">
    <location>
        <begin position="103"/>
        <end position="134"/>
    </location>
</feature>
<feature type="compositionally biased region" description="Pro residues" evidence="1">
    <location>
        <begin position="1"/>
        <end position="15"/>
    </location>
</feature>
<accession>A0ABW1FRE6</accession>